<evidence type="ECO:0000259" key="7">
    <source>
        <dbReference type="PROSITE" id="PS50929"/>
    </source>
</evidence>
<feature type="transmembrane region" description="Helical" evidence="6">
    <location>
        <begin position="290"/>
        <end position="321"/>
    </location>
</feature>
<dbReference type="Pfam" id="PF06472">
    <property type="entry name" value="ABC_membrane_2"/>
    <property type="match status" value="1"/>
</dbReference>
<dbReference type="GO" id="GO:0005524">
    <property type="term" value="F:ATP binding"/>
    <property type="evidence" value="ECO:0007669"/>
    <property type="project" value="UniProtKB-KW"/>
</dbReference>
<keyword evidence="4 6" id="KW-0472">Membrane</keyword>
<comment type="caution">
    <text evidence="8">The sequence shown here is derived from an EMBL/GenBank/DDBJ whole genome shotgun (WGS) entry which is preliminary data.</text>
</comment>
<reference evidence="8 9" key="1">
    <citation type="journal article" date="2016" name="Mol. Biol. Evol.">
        <title>Genome-Wide Survey of Gut Fungi (Harpellales) Reveals the First Horizontally Transferred Ubiquitin Gene from a Mosquito Host.</title>
        <authorList>
            <person name="Wang Y."/>
            <person name="White M.M."/>
            <person name="Kvist S."/>
            <person name="Moncalvo J.M."/>
        </authorList>
    </citation>
    <scope>NUCLEOTIDE SEQUENCE [LARGE SCALE GENOMIC DNA]</scope>
    <source>
        <strain evidence="8 9">ALG-7-W6</strain>
    </source>
</reference>
<feature type="transmembrane region" description="Helical" evidence="6">
    <location>
        <begin position="66"/>
        <end position="93"/>
    </location>
</feature>
<dbReference type="InterPro" id="IPR017871">
    <property type="entry name" value="ABC_transporter-like_CS"/>
</dbReference>
<dbReference type="EMBL" id="LSSL01002276">
    <property type="protein sequence ID" value="OLY81647.1"/>
    <property type="molecule type" value="Genomic_DNA"/>
</dbReference>
<accession>A0A1R0GXM8</accession>
<evidence type="ECO:0000256" key="3">
    <source>
        <dbReference type="ARBA" id="ARBA00022989"/>
    </source>
</evidence>
<keyword evidence="8" id="KW-0067">ATP-binding</keyword>
<feature type="transmembrane region" description="Helical" evidence="6">
    <location>
        <begin position="187"/>
        <end position="206"/>
    </location>
</feature>
<organism evidence="8 9">
    <name type="scientific">Smittium mucronatum</name>
    <dbReference type="NCBI Taxonomy" id="133383"/>
    <lineage>
        <taxon>Eukaryota</taxon>
        <taxon>Fungi</taxon>
        <taxon>Fungi incertae sedis</taxon>
        <taxon>Zoopagomycota</taxon>
        <taxon>Kickxellomycotina</taxon>
        <taxon>Harpellomycetes</taxon>
        <taxon>Harpellales</taxon>
        <taxon>Legeriomycetaceae</taxon>
        <taxon>Smittium</taxon>
    </lineage>
</organism>
<dbReference type="STRING" id="133383.A0A1R0GXM8"/>
<keyword evidence="3 6" id="KW-1133">Transmembrane helix</keyword>
<dbReference type="Proteomes" id="UP000187455">
    <property type="component" value="Unassembled WGS sequence"/>
</dbReference>
<feature type="region of interest" description="Disordered" evidence="5">
    <location>
        <begin position="1"/>
        <end position="22"/>
    </location>
</feature>
<evidence type="ECO:0000313" key="8">
    <source>
        <dbReference type="EMBL" id="OLY81647.1"/>
    </source>
</evidence>
<evidence type="ECO:0000256" key="1">
    <source>
        <dbReference type="ARBA" id="ARBA00022448"/>
    </source>
</evidence>
<dbReference type="PROSITE" id="PS00211">
    <property type="entry name" value="ABC_TRANSPORTER_1"/>
    <property type="match status" value="1"/>
</dbReference>
<sequence length="617" mass="69075">MWFSGNDRKSSDHEEGSGMSSKVPPAVHKFLLGDQFNIKLSELGKLNRVASLALSSKEDGVVTKGFSLGIIPLSIILFLGYVAAEFVAYFVGLIPSDFYLALVGIDRSYFDRTMIKCVFLVLLSGWLLAFNNMTSELIRAKARLALTTYTQNIYIKKYTLSRVVLEKKIDNPDQRVTQDIDKLAQSFMTVVSNIIISPVLVVYYSVKTWKITEYVGPVACYVYFLIGVVVTMLLIPMVSSRVFRQERAEGNQHVLIRDKSEEISFYGGEQKVREEAQKSLKNLFRKQISVVYYGFPVSMAANFFSYMGSSLSYAIVAFPVFSGKYDDLSGAELASKISQSSFMAMYLIYTFTTIISVARDLADIVGYAARITSFWDELDILNSSIAPSWIHESVDETVQVVDISISTPSGVELVSNLSFSLKKGDHLIITGPNGYASIPSNDESPKVLFIPQKPYMVYGSLRDQIVYPYGQLVSNSNDDSQAKLVRVIKETGLSHLLKPEFHLGFINEEHMFLIEDFEGVINSGLEITHNSATWDSMLSPGEQQRLAIARILFWEPEFAFLDESTSSISSDAVASLYEKLLELNTTIISVSHNQNLIPYHKFQLELDSGISFKFHGV</sequence>
<feature type="domain" description="ABC transmembrane type-1" evidence="7">
    <location>
        <begin position="174"/>
        <end position="363"/>
    </location>
</feature>
<keyword evidence="1" id="KW-0813">Transport</keyword>
<dbReference type="GO" id="GO:0042760">
    <property type="term" value="P:very long-chain fatty acid catabolic process"/>
    <property type="evidence" value="ECO:0007669"/>
    <property type="project" value="TreeGrafter"/>
</dbReference>
<evidence type="ECO:0000256" key="4">
    <source>
        <dbReference type="ARBA" id="ARBA00023136"/>
    </source>
</evidence>
<dbReference type="GO" id="GO:0015910">
    <property type="term" value="P:long-chain fatty acid import into peroxisome"/>
    <property type="evidence" value="ECO:0007669"/>
    <property type="project" value="TreeGrafter"/>
</dbReference>
<feature type="transmembrane region" description="Helical" evidence="6">
    <location>
        <begin position="113"/>
        <end position="133"/>
    </location>
</feature>
<dbReference type="Gene3D" id="3.40.50.300">
    <property type="entry name" value="P-loop containing nucleotide triphosphate hydrolases"/>
    <property type="match status" value="1"/>
</dbReference>
<dbReference type="Gene3D" id="1.20.1560.10">
    <property type="entry name" value="ABC transporter type 1, transmembrane domain"/>
    <property type="match status" value="1"/>
</dbReference>
<dbReference type="InterPro" id="IPR011527">
    <property type="entry name" value="ABC1_TM_dom"/>
</dbReference>
<evidence type="ECO:0000256" key="2">
    <source>
        <dbReference type="ARBA" id="ARBA00022692"/>
    </source>
</evidence>
<keyword evidence="9" id="KW-1185">Reference proteome</keyword>
<dbReference type="SUPFAM" id="SSF90123">
    <property type="entry name" value="ABC transporter transmembrane region"/>
    <property type="match status" value="1"/>
</dbReference>
<dbReference type="PANTHER" id="PTHR11384">
    <property type="entry name" value="ATP-BINDING CASSETTE, SUB-FAMILY D MEMBER"/>
    <property type="match status" value="1"/>
</dbReference>
<evidence type="ECO:0000256" key="6">
    <source>
        <dbReference type="SAM" id="Phobius"/>
    </source>
</evidence>
<dbReference type="PROSITE" id="PS50929">
    <property type="entry name" value="ABC_TM1F"/>
    <property type="match status" value="1"/>
</dbReference>
<dbReference type="GO" id="GO:0005324">
    <property type="term" value="F:long-chain fatty acid transmembrane transporter activity"/>
    <property type="evidence" value="ECO:0007669"/>
    <property type="project" value="TreeGrafter"/>
</dbReference>
<dbReference type="InterPro" id="IPR050835">
    <property type="entry name" value="ABC_transporter_sub-D"/>
</dbReference>
<dbReference type="GO" id="GO:0005778">
    <property type="term" value="C:peroxisomal membrane"/>
    <property type="evidence" value="ECO:0007669"/>
    <property type="project" value="TreeGrafter"/>
</dbReference>
<dbReference type="InterPro" id="IPR036640">
    <property type="entry name" value="ABC1_TM_sf"/>
</dbReference>
<dbReference type="SUPFAM" id="SSF52540">
    <property type="entry name" value="P-loop containing nucleoside triphosphate hydrolases"/>
    <property type="match status" value="1"/>
</dbReference>
<evidence type="ECO:0000256" key="5">
    <source>
        <dbReference type="SAM" id="MobiDB-lite"/>
    </source>
</evidence>
<dbReference type="GO" id="GO:0007031">
    <property type="term" value="P:peroxisome organization"/>
    <property type="evidence" value="ECO:0007669"/>
    <property type="project" value="TreeGrafter"/>
</dbReference>
<dbReference type="PANTHER" id="PTHR11384:SF59">
    <property type="entry name" value="LYSOSOMAL COBALAMIN TRANSPORTER ABCD4"/>
    <property type="match status" value="1"/>
</dbReference>
<name>A0A1R0GXM8_9FUNG</name>
<keyword evidence="2 6" id="KW-0812">Transmembrane</keyword>
<dbReference type="OrthoDB" id="422637at2759"/>
<protein>
    <submittedName>
        <fullName evidence="8">ATP-binding cassette sub-family D member 4</fullName>
    </submittedName>
</protein>
<dbReference type="InterPro" id="IPR027417">
    <property type="entry name" value="P-loop_NTPase"/>
</dbReference>
<gene>
    <name evidence="8" type="ORF">AYI68_g4247</name>
</gene>
<dbReference type="GO" id="GO:0006635">
    <property type="term" value="P:fatty acid beta-oxidation"/>
    <property type="evidence" value="ECO:0007669"/>
    <property type="project" value="TreeGrafter"/>
</dbReference>
<dbReference type="GO" id="GO:0140359">
    <property type="term" value="F:ABC-type transporter activity"/>
    <property type="evidence" value="ECO:0007669"/>
    <property type="project" value="InterPro"/>
</dbReference>
<dbReference type="AlphaFoldDB" id="A0A1R0GXM8"/>
<evidence type="ECO:0000313" key="9">
    <source>
        <dbReference type="Proteomes" id="UP000187455"/>
    </source>
</evidence>
<feature type="compositionally biased region" description="Basic and acidic residues" evidence="5">
    <location>
        <begin position="1"/>
        <end position="16"/>
    </location>
</feature>
<keyword evidence="8" id="KW-0547">Nucleotide-binding</keyword>
<dbReference type="GO" id="GO:0016887">
    <property type="term" value="F:ATP hydrolysis activity"/>
    <property type="evidence" value="ECO:0007669"/>
    <property type="project" value="InterPro"/>
</dbReference>
<feature type="transmembrane region" description="Helical" evidence="6">
    <location>
        <begin position="218"/>
        <end position="238"/>
    </location>
</feature>
<proteinExistence type="predicted"/>